<dbReference type="AlphaFoldDB" id="A0A914E8M9"/>
<evidence type="ECO:0000256" key="3">
    <source>
        <dbReference type="ARBA" id="ARBA00022989"/>
    </source>
</evidence>
<name>A0A914E8M9_9BILA</name>
<evidence type="ECO:0000256" key="2">
    <source>
        <dbReference type="ARBA" id="ARBA00022692"/>
    </source>
</evidence>
<feature type="transmembrane region" description="Helical" evidence="5">
    <location>
        <begin position="110"/>
        <end position="131"/>
    </location>
</feature>
<feature type="transmembrane region" description="Helical" evidence="5">
    <location>
        <begin position="152"/>
        <end position="171"/>
    </location>
</feature>
<sequence length="188" mass="21685">MDNNLYPNITSEEVYIDEALDKCYGSDAFLKFQEIADDFQLVASTISTFFNVVVLFCALKLFKRTGDTMHLFIFNMTFGDLLLTAISLPIESLSRKHFHFFIKHIHLCALIHFFFWLGLAVSGLSLTLLNVDKLIYFLWPLDYDRTMSKQRAAFLCTIIWGVPLGFVSYVWAFNIVYVSDDCNLGERS</sequence>
<dbReference type="PANTHER" id="PTHR21643">
    <property type="entry name" value="G-PROTEIN COUPLED RECEPTORS FAMILY 1 PROFILE DOMAIN-CONTAINING PROTEIN-RELATED"/>
    <property type="match status" value="1"/>
</dbReference>
<evidence type="ECO:0000256" key="5">
    <source>
        <dbReference type="SAM" id="Phobius"/>
    </source>
</evidence>
<dbReference type="InterPro" id="IPR017452">
    <property type="entry name" value="GPCR_Rhodpsn_7TM"/>
</dbReference>
<dbReference type="InterPro" id="IPR039952">
    <property type="entry name" value="Aex-2"/>
</dbReference>
<dbReference type="GO" id="GO:0008188">
    <property type="term" value="F:neuropeptide receptor activity"/>
    <property type="evidence" value="ECO:0007669"/>
    <property type="project" value="InterPro"/>
</dbReference>
<dbReference type="GO" id="GO:0016020">
    <property type="term" value="C:membrane"/>
    <property type="evidence" value="ECO:0007669"/>
    <property type="project" value="UniProtKB-SubCell"/>
</dbReference>
<comment type="subcellular location">
    <subcellularLocation>
        <location evidence="1">Membrane</location>
    </subcellularLocation>
</comment>
<dbReference type="InterPro" id="IPR000276">
    <property type="entry name" value="GPCR_Rhodpsn"/>
</dbReference>
<dbReference type="PANTHER" id="PTHR21643:SF3">
    <property type="entry name" value="G-PROTEIN COUPLED RECEPTORS FAMILY 1 PROFILE DOMAIN-CONTAINING PROTEIN"/>
    <property type="match status" value="1"/>
</dbReference>
<evidence type="ECO:0000256" key="1">
    <source>
        <dbReference type="ARBA" id="ARBA00004370"/>
    </source>
</evidence>
<keyword evidence="2 5" id="KW-0812">Transmembrane</keyword>
<accession>A0A914E8M9</accession>
<dbReference type="Proteomes" id="UP000887540">
    <property type="component" value="Unplaced"/>
</dbReference>
<keyword evidence="7" id="KW-1185">Reference proteome</keyword>
<dbReference type="CDD" id="cd00637">
    <property type="entry name" value="7tm_classA_rhodopsin-like"/>
    <property type="match status" value="1"/>
</dbReference>
<dbReference type="Gene3D" id="1.20.1070.10">
    <property type="entry name" value="Rhodopsin 7-helix transmembrane proteins"/>
    <property type="match status" value="1"/>
</dbReference>
<evidence type="ECO:0000313" key="8">
    <source>
        <dbReference type="WBParaSite" id="ACRNAN_scaffold6152.g12867.t1"/>
    </source>
</evidence>
<feature type="domain" description="G-protein coupled receptors family 1 profile" evidence="6">
    <location>
        <begin position="50"/>
        <end position="188"/>
    </location>
</feature>
<evidence type="ECO:0000313" key="7">
    <source>
        <dbReference type="Proteomes" id="UP000887540"/>
    </source>
</evidence>
<organism evidence="7 8">
    <name type="scientific">Acrobeloides nanus</name>
    <dbReference type="NCBI Taxonomy" id="290746"/>
    <lineage>
        <taxon>Eukaryota</taxon>
        <taxon>Metazoa</taxon>
        <taxon>Ecdysozoa</taxon>
        <taxon>Nematoda</taxon>
        <taxon>Chromadorea</taxon>
        <taxon>Rhabditida</taxon>
        <taxon>Tylenchina</taxon>
        <taxon>Cephalobomorpha</taxon>
        <taxon>Cephaloboidea</taxon>
        <taxon>Cephalobidae</taxon>
        <taxon>Acrobeloides</taxon>
    </lineage>
</organism>
<protein>
    <submittedName>
        <fullName evidence="8">G-protein coupled receptors family 1 profile domain-containing protein</fullName>
    </submittedName>
</protein>
<evidence type="ECO:0000256" key="4">
    <source>
        <dbReference type="ARBA" id="ARBA00023136"/>
    </source>
</evidence>
<dbReference type="PROSITE" id="PS50262">
    <property type="entry name" value="G_PROTEIN_RECEP_F1_2"/>
    <property type="match status" value="1"/>
</dbReference>
<feature type="transmembrane region" description="Helical" evidence="5">
    <location>
        <begin position="39"/>
        <end position="59"/>
    </location>
</feature>
<keyword evidence="4 5" id="KW-0472">Membrane</keyword>
<feature type="transmembrane region" description="Helical" evidence="5">
    <location>
        <begin position="71"/>
        <end position="90"/>
    </location>
</feature>
<dbReference type="SUPFAM" id="SSF81321">
    <property type="entry name" value="Family A G protein-coupled receptor-like"/>
    <property type="match status" value="1"/>
</dbReference>
<keyword evidence="3 5" id="KW-1133">Transmembrane helix</keyword>
<dbReference type="WBParaSite" id="ACRNAN_scaffold6152.g12867.t1">
    <property type="protein sequence ID" value="ACRNAN_scaffold6152.g12867.t1"/>
    <property type="gene ID" value="ACRNAN_scaffold6152.g12867"/>
</dbReference>
<evidence type="ECO:0000259" key="6">
    <source>
        <dbReference type="PROSITE" id="PS50262"/>
    </source>
</evidence>
<dbReference type="Pfam" id="PF00001">
    <property type="entry name" value="7tm_1"/>
    <property type="match status" value="1"/>
</dbReference>
<reference evidence="8" key="1">
    <citation type="submission" date="2022-11" db="UniProtKB">
        <authorList>
            <consortium name="WormBaseParasite"/>
        </authorList>
    </citation>
    <scope>IDENTIFICATION</scope>
</reference>
<proteinExistence type="predicted"/>